<gene>
    <name evidence="11" type="primary">gshAB</name>
    <name evidence="11" type="ORF">ACFQZ7_09180</name>
</gene>
<accession>A0ABW3EEY7</accession>
<dbReference type="InterPro" id="IPR007370">
    <property type="entry name" value="Glu_cys_ligase"/>
</dbReference>
<proteinExistence type="inferred from homology"/>
<keyword evidence="4 9" id="KW-0317">Glutathione biosynthesis</keyword>
<comment type="catalytic activity">
    <reaction evidence="7">
        <text>L-cysteine + L-glutamate + ATP = gamma-L-glutamyl-L-cysteine + ADP + phosphate + H(+)</text>
        <dbReference type="Rhea" id="RHEA:13285"/>
        <dbReference type="ChEBI" id="CHEBI:15378"/>
        <dbReference type="ChEBI" id="CHEBI:29985"/>
        <dbReference type="ChEBI" id="CHEBI:30616"/>
        <dbReference type="ChEBI" id="CHEBI:35235"/>
        <dbReference type="ChEBI" id="CHEBI:43474"/>
        <dbReference type="ChEBI" id="CHEBI:58173"/>
        <dbReference type="ChEBI" id="CHEBI:456216"/>
        <dbReference type="EC" id="6.3.2.2"/>
    </reaction>
</comment>
<keyword evidence="12" id="KW-1185">Reference proteome</keyword>
<evidence type="ECO:0000313" key="12">
    <source>
        <dbReference type="Proteomes" id="UP001597104"/>
    </source>
</evidence>
<name>A0ABW3EEY7_9LACO</name>
<dbReference type="SUPFAM" id="SSF55931">
    <property type="entry name" value="Glutamine synthetase/guanido kinase"/>
    <property type="match status" value="1"/>
</dbReference>
<feature type="domain" description="ATP-grasp" evidence="10">
    <location>
        <begin position="487"/>
        <end position="740"/>
    </location>
</feature>
<dbReference type="RefSeq" id="WP_137637784.1">
    <property type="nucleotide sequence ID" value="NZ_BJDN01000012.1"/>
</dbReference>
<dbReference type="EMBL" id="JBHTIO010000043">
    <property type="protein sequence ID" value="MFD0897892.1"/>
    <property type="molecule type" value="Genomic_DNA"/>
</dbReference>
<dbReference type="PANTHER" id="PTHR38761">
    <property type="entry name" value="GLUTAMATE--CYSTEINE LIGASE"/>
    <property type="match status" value="1"/>
</dbReference>
<comment type="pathway">
    <text evidence="1">Sulfur metabolism; glutathione biosynthesis; glutathione from L-cysteine and L-glutamate: step 1/2.</text>
</comment>
<dbReference type="Pfam" id="PF04262">
    <property type="entry name" value="Glu_cys_ligase"/>
    <property type="match status" value="2"/>
</dbReference>
<dbReference type="Gene3D" id="3.30.470.20">
    <property type="entry name" value="ATP-grasp fold, B domain"/>
    <property type="match status" value="2"/>
</dbReference>
<evidence type="ECO:0000256" key="4">
    <source>
        <dbReference type="ARBA" id="ARBA00022684"/>
    </source>
</evidence>
<evidence type="ECO:0000259" key="10">
    <source>
        <dbReference type="PROSITE" id="PS50975"/>
    </source>
</evidence>
<organism evidence="11 12">
    <name type="scientific">Loigolactobacillus binensis</name>
    <dbReference type="NCBI Taxonomy" id="2559922"/>
    <lineage>
        <taxon>Bacteria</taxon>
        <taxon>Bacillati</taxon>
        <taxon>Bacillota</taxon>
        <taxon>Bacilli</taxon>
        <taxon>Lactobacillales</taxon>
        <taxon>Lactobacillaceae</taxon>
        <taxon>Loigolactobacillus</taxon>
    </lineage>
</organism>
<comment type="similarity">
    <text evidence="9">Belongs to the glutamate--cysteine ligase type 1 family.</text>
</comment>
<dbReference type="EC" id="6.3.2.2" evidence="2"/>
<evidence type="ECO:0000256" key="9">
    <source>
        <dbReference type="RuleBase" id="RU003544"/>
    </source>
</evidence>
<keyword evidence="5 8" id="KW-0547">Nucleotide-binding</keyword>
<dbReference type="PROSITE" id="PS50975">
    <property type="entry name" value="ATP_GRASP"/>
    <property type="match status" value="1"/>
</dbReference>
<dbReference type="PANTHER" id="PTHR38761:SF1">
    <property type="entry name" value="GLUTAMATE--CYSTEINE LIGASE"/>
    <property type="match status" value="1"/>
</dbReference>
<protein>
    <recommendedName>
        <fullName evidence="2">glutamate--cysteine ligase</fullName>
        <ecNumber evidence="2">6.3.2.2</ecNumber>
    </recommendedName>
</protein>
<evidence type="ECO:0000256" key="7">
    <source>
        <dbReference type="ARBA" id="ARBA00048819"/>
    </source>
</evidence>
<dbReference type="NCBIfam" id="NF002688">
    <property type="entry name" value="PRK02471.1"/>
    <property type="match status" value="1"/>
</dbReference>
<comment type="caution">
    <text evidence="11">The sequence shown here is derived from an EMBL/GenBank/DDBJ whole genome shotgun (WGS) entry which is preliminary data.</text>
</comment>
<dbReference type="InterPro" id="IPR006334">
    <property type="entry name" value="Glut_cys_ligase"/>
</dbReference>
<evidence type="ECO:0000313" key="11">
    <source>
        <dbReference type="EMBL" id="MFD0897892.1"/>
    </source>
</evidence>
<evidence type="ECO:0000256" key="8">
    <source>
        <dbReference type="PROSITE-ProRule" id="PRU00409"/>
    </source>
</evidence>
<dbReference type="InterPro" id="IPR011761">
    <property type="entry name" value="ATP-grasp"/>
</dbReference>
<dbReference type="GO" id="GO:0004357">
    <property type="term" value="F:glutamate-cysteine ligase activity"/>
    <property type="evidence" value="ECO:0007669"/>
    <property type="project" value="UniProtKB-EC"/>
</dbReference>
<keyword evidence="6 8" id="KW-0067">ATP-binding</keyword>
<sequence length="744" mass="79857">MLNQIGAQVKQHQHEAFLFAGHYGVERESQRVKANGQLSQTPLPFAANHPYLKNDFAQAQTELVTDYFGSGQQTLRQLQGLDAVLRRGLATDELLWPLSMPPALPAAAQIKLAAPSAAGLRYRQSLAQKYGVNMQMMAGVHLNFSLSERLMRFLFEVQYHHEFADDYIAFHNAAYLKIAQNYLRYRYVLTYLFGASPLAEANFATTLPQHLVRSLHSSQHYGYANAARQQVSFATVAAYSADLQRLVANGQLQAAREFYSPVRFHGASLDQLTTGGIHYLELRTLDLDPYTTTGLSQTSLDFMQLFLAYLLVTPSLAASQLATGLAQAAAANETVALESPQAVSGLQKQLQAVMQALHRFAQTYHAPAALQTALAAMTARVADYHLTPSYRLSQAVVAGSLQQFALQQAQQFAQAASVTYQLPGYTDLDATTQLLLANAYHRGLEVKLLDPATGMVQLADHIMIQGGVTQLNSQIAGQLSRNKLVSKKILGQAGINVPAGAEYTTVATALADFTDLAKQGLVIKPKISAQGAGITVFQTPPTAAAFATAVTKALATGAAALVENYVPGTVYRFLVINGQVKAVAECTPANVVGDGRQNLAALVAKKNRQAKRGVNLPLRPLLLDDQTAADLQQQGLSLATIPARGNQVNLRLAANFTTGGDAVDVTAEIAAGYRKVAVAVAKALQLQVAGVDIVIENLYQPLDAAHPELATVLGATAQPDLALHAAPFFGTAQPVVPFLLAQLN</sequence>
<evidence type="ECO:0000256" key="3">
    <source>
        <dbReference type="ARBA" id="ARBA00022598"/>
    </source>
</evidence>
<evidence type="ECO:0000256" key="5">
    <source>
        <dbReference type="ARBA" id="ARBA00022741"/>
    </source>
</evidence>
<keyword evidence="3 9" id="KW-0436">Ligase</keyword>
<dbReference type="InterPro" id="IPR014746">
    <property type="entry name" value="Gln_synth/guanido_kin_cat_dom"/>
</dbReference>
<evidence type="ECO:0000256" key="1">
    <source>
        <dbReference type="ARBA" id="ARBA00005006"/>
    </source>
</evidence>
<evidence type="ECO:0000256" key="6">
    <source>
        <dbReference type="ARBA" id="ARBA00022840"/>
    </source>
</evidence>
<dbReference type="GO" id="GO:0004363">
    <property type="term" value="F:glutathione synthase activity"/>
    <property type="evidence" value="ECO:0007669"/>
    <property type="project" value="UniProtKB-EC"/>
</dbReference>
<dbReference type="Gene3D" id="3.30.590.20">
    <property type="match status" value="1"/>
</dbReference>
<dbReference type="Proteomes" id="UP001597104">
    <property type="component" value="Unassembled WGS sequence"/>
</dbReference>
<reference evidence="12" key="1">
    <citation type="journal article" date="2019" name="Int. J. Syst. Evol. Microbiol.">
        <title>The Global Catalogue of Microorganisms (GCM) 10K type strain sequencing project: providing services to taxonomists for standard genome sequencing and annotation.</title>
        <authorList>
            <consortium name="The Broad Institute Genomics Platform"/>
            <consortium name="The Broad Institute Genome Sequencing Center for Infectious Disease"/>
            <person name="Wu L."/>
            <person name="Ma J."/>
        </authorList>
    </citation>
    <scope>NUCLEOTIDE SEQUENCE [LARGE SCALE GENOMIC DNA]</scope>
    <source>
        <strain evidence="12">CCM 8925</strain>
    </source>
</reference>
<evidence type="ECO:0000256" key="2">
    <source>
        <dbReference type="ARBA" id="ARBA00012220"/>
    </source>
</evidence>
<dbReference type="SUPFAM" id="SSF56059">
    <property type="entry name" value="Glutathione synthetase ATP-binding domain-like"/>
    <property type="match status" value="1"/>
</dbReference>